<dbReference type="OrthoDB" id="10258445at2759"/>
<reference evidence="3" key="1">
    <citation type="submission" date="2009-08" db="EMBL/GenBank/DDBJ databases">
        <title>Annotation of Salpingoeca rosetta.</title>
        <authorList>
            <consortium name="The Broad Institute Genome Sequencing Platform"/>
            <person name="Russ C."/>
            <person name="Cuomo C."/>
            <person name="Burger G."/>
            <person name="Gray M.W."/>
            <person name="Holland P.W.H."/>
            <person name="King N."/>
            <person name="Lang F.B.F."/>
            <person name="Roger A.J."/>
            <person name="Ruiz-Trillo I."/>
            <person name="Young S.K."/>
            <person name="Zeng Q."/>
            <person name="Gargeya S."/>
            <person name="Alvarado L."/>
            <person name="Berlin A."/>
            <person name="Chapman S.B."/>
            <person name="Chen Z."/>
            <person name="Freedman E."/>
            <person name="Gellesch M."/>
            <person name="Goldberg J."/>
            <person name="Griggs A."/>
            <person name="Gujja S."/>
            <person name="Heilman E."/>
            <person name="Heiman D."/>
            <person name="Howarth C."/>
            <person name="Mehta T."/>
            <person name="Neiman D."/>
            <person name="Pearson M."/>
            <person name="Roberts A."/>
            <person name="Saif S."/>
            <person name="Shea T."/>
            <person name="Shenoy N."/>
            <person name="Sisk P."/>
            <person name="Stolte C."/>
            <person name="Sykes S."/>
            <person name="White J."/>
            <person name="Yandava C."/>
            <person name="Haas B."/>
            <person name="Nusbaum C."/>
            <person name="Birren B."/>
        </authorList>
    </citation>
    <scope>NUCLEOTIDE SEQUENCE [LARGE SCALE GENOMIC DNA]</scope>
    <source>
        <strain evidence="3">ATCC 50818</strain>
    </source>
</reference>
<accession>F2UKL2</accession>
<protein>
    <recommendedName>
        <fullName evidence="2">Trafficking protein particle complex subunit 2-like protein</fullName>
    </recommendedName>
</protein>
<dbReference type="KEGG" id="sre:PTSG_08753"/>
<dbReference type="FunCoup" id="F2UKL2">
    <property type="interactions" value="916"/>
</dbReference>
<sequence>MKISGVAIVGRQNEPLLLRTSEAQPPCEPIEHIIYAALDVVDDHALLSAKKSTPDALKFYLGALYPLEDGKCYGYLVNTKIKFFIITQSQAHSDQDVQSIFQQLHSEYVRMACSPFFKQDAPITSAKYVRFVDSLLASGS</sequence>
<dbReference type="EMBL" id="GL832979">
    <property type="protein sequence ID" value="EGD77661.1"/>
    <property type="molecule type" value="Genomic_DNA"/>
</dbReference>
<dbReference type="InterPro" id="IPR006722">
    <property type="entry name" value="Sedlin"/>
</dbReference>
<dbReference type="GO" id="GO:0005737">
    <property type="term" value="C:cytoplasm"/>
    <property type="evidence" value="ECO:0007669"/>
    <property type="project" value="GOC"/>
</dbReference>
<dbReference type="SUPFAM" id="SSF64356">
    <property type="entry name" value="SNARE-like"/>
    <property type="match status" value="1"/>
</dbReference>
<dbReference type="PANTHER" id="PTHR12403">
    <property type="entry name" value="TRAFFICKING PROTEIN PARTICLE COMPLEX SUBUNIT 2"/>
    <property type="match status" value="1"/>
</dbReference>
<dbReference type="InterPro" id="IPR044760">
    <property type="entry name" value="TRAPPC2L"/>
</dbReference>
<dbReference type="Pfam" id="PF04628">
    <property type="entry name" value="Sedlin_N"/>
    <property type="match status" value="1"/>
</dbReference>
<evidence type="ECO:0000313" key="4">
    <source>
        <dbReference type="Proteomes" id="UP000007799"/>
    </source>
</evidence>
<keyword evidence="4" id="KW-1185">Reference proteome</keyword>
<dbReference type="AlphaFoldDB" id="F2UKL2"/>
<gene>
    <name evidence="3" type="ORF">PTSG_08753</name>
</gene>
<organism evidence="4">
    <name type="scientific">Salpingoeca rosetta (strain ATCC 50818 / BSB-021)</name>
    <dbReference type="NCBI Taxonomy" id="946362"/>
    <lineage>
        <taxon>Eukaryota</taxon>
        <taxon>Choanoflagellata</taxon>
        <taxon>Craspedida</taxon>
        <taxon>Salpingoecidae</taxon>
        <taxon>Salpingoeca</taxon>
    </lineage>
</organism>
<dbReference type="Gene3D" id="3.30.450.70">
    <property type="match status" value="1"/>
</dbReference>
<dbReference type="eggNOG" id="KOG3444">
    <property type="taxonomic scope" value="Eukaryota"/>
</dbReference>
<dbReference type="GeneID" id="16070691"/>
<dbReference type="InterPro" id="IPR011012">
    <property type="entry name" value="Longin-like_dom_sf"/>
</dbReference>
<dbReference type="OMA" id="FHYIVHC"/>
<dbReference type="CDD" id="cd14854">
    <property type="entry name" value="TRAPPC2L"/>
    <property type="match status" value="1"/>
</dbReference>
<evidence type="ECO:0000256" key="1">
    <source>
        <dbReference type="ARBA" id="ARBA00006626"/>
    </source>
</evidence>
<dbReference type="InParanoid" id="F2UKL2"/>
<dbReference type="STRING" id="946362.F2UKL2"/>
<name>F2UKL2_SALR5</name>
<evidence type="ECO:0000256" key="2">
    <source>
        <dbReference type="ARBA" id="ARBA00024408"/>
    </source>
</evidence>
<dbReference type="GO" id="GO:0006888">
    <property type="term" value="P:endoplasmic reticulum to Golgi vesicle-mediated transport"/>
    <property type="evidence" value="ECO:0007669"/>
    <property type="project" value="InterPro"/>
</dbReference>
<proteinExistence type="inferred from homology"/>
<comment type="similarity">
    <text evidence="1">Belongs to the TRAPP small subunits family. Sedlin subfamily.</text>
</comment>
<evidence type="ECO:0000313" key="3">
    <source>
        <dbReference type="EMBL" id="EGD77661.1"/>
    </source>
</evidence>
<dbReference type="Proteomes" id="UP000007799">
    <property type="component" value="Unassembled WGS sequence"/>
</dbReference>
<dbReference type="RefSeq" id="XP_004990137.1">
    <property type="nucleotide sequence ID" value="XM_004990080.1"/>
</dbReference>